<accession>A0ABY0FIN2</accession>
<dbReference type="Proteomes" id="UP000290682">
    <property type="component" value="Unassembled WGS sequence"/>
</dbReference>
<keyword evidence="2" id="KW-1185">Reference proteome</keyword>
<comment type="caution">
    <text evidence="1">The sequence shown here is derived from an EMBL/GenBank/DDBJ whole genome shotgun (WGS) entry which is preliminary data.</text>
</comment>
<sequence>MPEKSDWQSVQEQTGLFAGKGGFDINVGGHTQLNGAVIASDADPSKNSLVTNSLGYSDIQNRAKYDAISASVSFSSGGDGMGGDPTKFALTPGLGVPVSEQADSTTKSAIAQGSITVKQDQATGQDSTAGLSRDTASANGKLDRIFDAEKVAEQQEFGRVLGEVGFRAAGDLAQKMGWQDGSPEKIALHALMGALQAKAGGGSMLAGMAAAGANEWIGTQVADYLQTHTDLAPEQRKAIQQWAAVASGAVVGGLTSSGTTGALSGGAVALDGEKYNRQLHQREADKAKKYAKQFAAHVKEVDGVTISEEEAEGRLARQMLRWADYQTAKTDNFRADEAATRFLGKNSVEVTNAEYYNPNINLDVKAAQCGCLYAGRKGA</sequence>
<name>A0ABY0FIN2_9NEIS</name>
<evidence type="ECO:0000313" key="1">
    <source>
        <dbReference type="EMBL" id="RXZ45551.1"/>
    </source>
</evidence>
<gene>
    <name evidence="1" type="ORF">EBB06_01705</name>
</gene>
<protein>
    <recommendedName>
        <fullName evidence="3">DUF637 domain-containing protein</fullName>
    </recommendedName>
</protein>
<organism evidence="1 2">
    <name type="scientific">Crenobacter cavernae</name>
    <dbReference type="NCBI Taxonomy" id="2290923"/>
    <lineage>
        <taxon>Bacteria</taxon>
        <taxon>Pseudomonadati</taxon>
        <taxon>Pseudomonadota</taxon>
        <taxon>Betaproteobacteria</taxon>
        <taxon>Neisseriales</taxon>
        <taxon>Neisseriaceae</taxon>
        <taxon>Crenobacter</taxon>
    </lineage>
</organism>
<evidence type="ECO:0008006" key="3">
    <source>
        <dbReference type="Google" id="ProtNLM"/>
    </source>
</evidence>
<dbReference type="EMBL" id="REGR01000001">
    <property type="protein sequence ID" value="RXZ45551.1"/>
    <property type="molecule type" value="Genomic_DNA"/>
</dbReference>
<proteinExistence type="predicted"/>
<reference evidence="1 2" key="1">
    <citation type="submission" date="2018-10" db="EMBL/GenBank/DDBJ databases">
        <title>Draft genome of Fastidiocella sp. strain 375T, a bacterium isolated from a karstic cave dripping water.</title>
        <authorList>
            <person name="Coelho C."/>
            <person name="Verissimo A."/>
            <person name="Tiago I."/>
        </authorList>
    </citation>
    <scope>NUCLEOTIDE SEQUENCE [LARGE SCALE GENOMIC DNA]</scope>
    <source>
        <strain evidence="1 2">CAVE-375</strain>
    </source>
</reference>
<evidence type="ECO:0000313" key="2">
    <source>
        <dbReference type="Proteomes" id="UP000290682"/>
    </source>
</evidence>